<dbReference type="EMBL" id="BMUT01000002">
    <property type="protein sequence ID" value="GGX69093.1"/>
    <property type="molecule type" value="Genomic_DNA"/>
</dbReference>
<organism evidence="1 2">
    <name type="scientific">Streptomyces hiroshimensis</name>
    <dbReference type="NCBI Taxonomy" id="66424"/>
    <lineage>
        <taxon>Bacteria</taxon>
        <taxon>Bacillati</taxon>
        <taxon>Actinomycetota</taxon>
        <taxon>Actinomycetes</taxon>
        <taxon>Kitasatosporales</taxon>
        <taxon>Streptomycetaceae</taxon>
        <taxon>Streptomyces</taxon>
    </lineage>
</organism>
<sequence>MRPQCKHTAGWAHPAQGESRCKACGVVRFADYGALRPAGLPSALTPKPRDARRADRAAATRIANLPRRTAWWGLTTAA</sequence>
<dbReference type="InterPro" id="IPR046222">
    <property type="entry name" value="DUF6255"/>
</dbReference>
<keyword evidence="2" id="KW-1185">Reference proteome</keyword>
<evidence type="ECO:0000313" key="2">
    <source>
        <dbReference type="Proteomes" id="UP000659223"/>
    </source>
</evidence>
<gene>
    <name evidence="1" type="ORF">GCM10010324_12470</name>
</gene>
<name>A0ABQ2Y670_9ACTN</name>
<evidence type="ECO:0000313" key="1">
    <source>
        <dbReference type="EMBL" id="GGX69093.1"/>
    </source>
</evidence>
<dbReference type="RefSeq" id="WP_373300592.1">
    <property type="nucleotide sequence ID" value="NZ_BMUT01000002.1"/>
</dbReference>
<reference evidence="2" key="1">
    <citation type="journal article" date="2019" name="Int. J. Syst. Evol. Microbiol.">
        <title>The Global Catalogue of Microorganisms (GCM) 10K type strain sequencing project: providing services to taxonomists for standard genome sequencing and annotation.</title>
        <authorList>
            <consortium name="The Broad Institute Genomics Platform"/>
            <consortium name="The Broad Institute Genome Sequencing Center for Infectious Disease"/>
            <person name="Wu L."/>
            <person name="Ma J."/>
        </authorList>
    </citation>
    <scope>NUCLEOTIDE SEQUENCE [LARGE SCALE GENOMIC DNA]</scope>
    <source>
        <strain evidence="2">JCM 4586</strain>
    </source>
</reference>
<protein>
    <submittedName>
        <fullName evidence="1">Uncharacterized protein</fullName>
    </submittedName>
</protein>
<comment type="caution">
    <text evidence="1">The sequence shown here is derived from an EMBL/GenBank/DDBJ whole genome shotgun (WGS) entry which is preliminary data.</text>
</comment>
<proteinExistence type="predicted"/>
<accession>A0ABQ2Y670</accession>
<dbReference type="Proteomes" id="UP000659223">
    <property type="component" value="Unassembled WGS sequence"/>
</dbReference>
<dbReference type="Pfam" id="PF19768">
    <property type="entry name" value="DUF6255"/>
    <property type="match status" value="1"/>
</dbReference>